<evidence type="ECO:0000313" key="12">
    <source>
        <dbReference type="Proteomes" id="UP000886819"/>
    </source>
</evidence>
<dbReference type="InterPro" id="IPR005807">
    <property type="entry name" value="SecE_bac"/>
</dbReference>
<evidence type="ECO:0000256" key="4">
    <source>
        <dbReference type="ARBA" id="ARBA00022692"/>
    </source>
</evidence>
<dbReference type="HAMAP" id="MF_00422">
    <property type="entry name" value="SecE"/>
    <property type="match status" value="1"/>
</dbReference>
<comment type="similarity">
    <text evidence="9">Belongs to the SecE/SEC61-gamma family.</text>
</comment>
<evidence type="ECO:0000256" key="3">
    <source>
        <dbReference type="ARBA" id="ARBA00022475"/>
    </source>
</evidence>
<evidence type="ECO:0000313" key="11">
    <source>
        <dbReference type="EMBL" id="HIQ63670.1"/>
    </source>
</evidence>
<evidence type="ECO:0000256" key="5">
    <source>
        <dbReference type="ARBA" id="ARBA00022927"/>
    </source>
</evidence>
<name>A0A9D0YXG9_9FIRM</name>
<evidence type="ECO:0000256" key="10">
    <source>
        <dbReference type="SAM" id="MobiDB-lite"/>
    </source>
</evidence>
<dbReference type="NCBIfam" id="TIGR00964">
    <property type="entry name" value="secE_bact"/>
    <property type="match status" value="1"/>
</dbReference>
<dbReference type="GO" id="GO:0005886">
    <property type="term" value="C:plasma membrane"/>
    <property type="evidence" value="ECO:0007669"/>
    <property type="project" value="UniProtKB-SubCell"/>
</dbReference>
<dbReference type="InterPro" id="IPR001901">
    <property type="entry name" value="Translocase_SecE/Sec61-g"/>
</dbReference>
<reference evidence="11" key="2">
    <citation type="journal article" date="2021" name="PeerJ">
        <title>Extensive microbial diversity within the chicken gut microbiome revealed by metagenomics and culture.</title>
        <authorList>
            <person name="Gilroy R."/>
            <person name="Ravi A."/>
            <person name="Getino M."/>
            <person name="Pursley I."/>
            <person name="Horton D.L."/>
            <person name="Alikhan N.F."/>
            <person name="Baker D."/>
            <person name="Gharbi K."/>
            <person name="Hall N."/>
            <person name="Watson M."/>
            <person name="Adriaenssens E.M."/>
            <person name="Foster-Nyarko E."/>
            <person name="Jarju S."/>
            <person name="Secka A."/>
            <person name="Antonio M."/>
            <person name="Oren A."/>
            <person name="Chaudhuri R.R."/>
            <person name="La Ragione R."/>
            <person name="Hildebrand F."/>
            <person name="Pallen M.J."/>
        </authorList>
    </citation>
    <scope>NUCLEOTIDE SEQUENCE</scope>
    <source>
        <strain evidence="11">ChiHile30-977</strain>
    </source>
</reference>
<dbReference type="EMBL" id="DVFI01000121">
    <property type="protein sequence ID" value="HIQ63670.1"/>
    <property type="molecule type" value="Genomic_DNA"/>
</dbReference>
<evidence type="ECO:0000256" key="1">
    <source>
        <dbReference type="ARBA" id="ARBA00004370"/>
    </source>
</evidence>
<feature type="region of interest" description="Disordered" evidence="10">
    <location>
        <begin position="1"/>
        <end position="22"/>
    </location>
</feature>
<evidence type="ECO:0000256" key="2">
    <source>
        <dbReference type="ARBA" id="ARBA00022448"/>
    </source>
</evidence>
<dbReference type="Pfam" id="PF00584">
    <property type="entry name" value="SecE"/>
    <property type="match status" value="1"/>
</dbReference>
<accession>A0A9D0YXG9</accession>
<keyword evidence="2 9" id="KW-0813">Transport</keyword>
<reference evidence="11" key="1">
    <citation type="submission" date="2020-10" db="EMBL/GenBank/DDBJ databases">
        <authorList>
            <person name="Gilroy R."/>
        </authorList>
    </citation>
    <scope>NUCLEOTIDE SEQUENCE</scope>
    <source>
        <strain evidence="11">ChiHile30-977</strain>
    </source>
</reference>
<dbReference type="Gene3D" id="1.20.5.1030">
    <property type="entry name" value="Preprotein translocase secy subunit"/>
    <property type="match status" value="1"/>
</dbReference>
<sequence length="93" mass="10477">MKELAKDEKNLPKEKEKEKKAGGNKFVRAITALPRRMWNAITNSYAELRKVTWPSRKDLINYTAIVLVFMIIMACVVGVLDLGATELISLIIG</sequence>
<dbReference type="PANTHER" id="PTHR33910:SF1">
    <property type="entry name" value="PROTEIN TRANSLOCASE SUBUNIT SECE"/>
    <property type="match status" value="1"/>
</dbReference>
<keyword evidence="6 9" id="KW-1133">Transmembrane helix</keyword>
<gene>
    <name evidence="9 11" type="primary">secE</name>
    <name evidence="11" type="ORF">IAA66_08835</name>
</gene>
<comment type="subcellular location">
    <subcellularLocation>
        <location evidence="9">Cell membrane</location>
        <topology evidence="9">Single-pass membrane protein</topology>
    </subcellularLocation>
    <subcellularLocation>
        <location evidence="1">Membrane</location>
    </subcellularLocation>
</comment>
<keyword evidence="5 9" id="KW-0653">Protein transport</keyword>
<dbReference type="InterPro" id="IPR038379">
    <property type="entry name" value="SecE_sf"/>
</dbReference>
<comment type="function">
    <text evidence="9">Essential subunit of the Sec protein translocation channel SecYEG. Clamps together the 2 halves of SecY. May contact the channel plug during translocation.</text>
</comment>
<evidence type="ECO:0000256" key="6">
    <source>
        <dbReference type="ARBA" id="ARBA00022989"/>
    </source>
</evidence>
<dbReference type="GO" id="GO:0065002">
    <property type="term" value="P:intracellular protein transmembrane transport"/>
    <property type="evidence" value="ECO:0007669"/>
    <property type="project" value="UniProtKB-UniRule"/>
</dbReference>
<dbReference type="Proteomes" id="UP000886819">
    <property type="component" value="Unassembled WGS sequence"/>
</dbReference>
<feature type="compositionally biased region" description="Basic and acidic residues" evidence="10">
    <location>
        <begin position="1"/>
        <end position="21"/>
    </location>
</feature>
<organism evidence="11 12">
    <name type="scientific">Candidatus Avichristensenella intestinipullorum</name>
    <dbReference type="NCBI Taxonomy" id="2840693"/>
    <lineage>
        <taxon>Bacteria</taxon>
        <taxon>Bacillati</taxon>
        <taxon>Bacillota</taxon>
        <taxon>Clostridia</taxon>
        <taxon>Candidatus Avichristensenella</taxon>
    </lineage>
</organism>
<feature type="transmembrane region" description="Helical" evidence="9">
    <location>
        <begin position="59"/>
        <end position="80"/>
    </location>
</feature>
<dbReference type="GO" id="GO:0006605">
    <property type="term" value="P:protein targeting"/>
    <property type="evidence" value="ECO:0007669"/>
    <property type="project" value="UniProtKB-UniRule"/>
</dbReference>
<evidence type="ECO:0000256" key="9">
    <source>
        <dbReference type="HAMAP-Rule" id="MF_00422"/>
    </source>
</evidence>
<dbReference type="PANTHER" id="PTHR33910">
    <property type="entry name" value="PROTEIN TRANSLOCASE SUBUNIT SECE"/>
    <property type="match status" value="1"/>
</dbReference>
<dbReference type="GO" id="GO:0043952">
    <property type="term" value="P:protein transport by the Sec complex"/>
    <property type="evidence" value="ECO:0007669"/>
    <property type="project" value="UniProtKB-UniRule"/>
</dbReference>
<comment type="subunit">
    <text evidence="9">Component of the Sec protein translocase complex. Heterotrimer consisting of SecY, SecE and SecG subunits. The heterotrimers can form oligomers, although 1 heterotrimer is thought to be able to translocate proteins. Interacts with the ribosome. Interacts with SecDF, and other proteins may be involved. Interacts with SecA.</text>
</comment>
<dbReference type="GO" id="GO:0008320">
    <property type="term" value="F:protein transmembrane transporter activity"/>
    <property type="evidence" value="ECO:0007669"/>
    <property type="project" value="UniProtKB-UniRule"/>
</dbReference>
<keyword evidence="8 9" id="KW-0472">Membrane</keyword>
<evidence type="ECO:0000256" key="8">
    <source>
        <dbReference type="ARBA" id="ARBA00023136"/>
    </source>
</evidence>
<dbReference type="GO" id="GO:0009306">
    <property type="term" value="P:protein secretion"/>
    <property type="evidence" value="ECO:0007669"/>
    <property type="project" value="UniProtKB-UniRule"/>
</dbReference>
<evidence type="ECO:0000256" key="7">
    <source>
        <dbReference type="ARBA" id="ARBA00023010"/>
    </source>
</evidence>
<comment type="caution">
    <text evidence="11">The sequence shown here is derived from an EMBL/GenBank/DDBJ whole genome shotgun (WGS) entry which is preliminary data.</text>
</comment>
<keyword evidence="4 9" id="KW-0812">Transmembrane</keyword>
<dbReference type="AlphaFoldDB" id="A0A9D0YXG9"/>
<protein>
    <recommendedName>
        <fullName evidence="9">Protein translocase subunit SecE</fullName>
    </recommendedName>
</protein>
<keyword evidence="3 9" id="KW-1003">Cell membrane</keyword>
<proteinExistence type="inferred from homology"/>
<keyword evidence="7 9" id="KW-0811">Translocation</keyword>